<evidence type="ECO:0000256" key="6">
    <source>
        <dbReference type="ARBA" id="ARBA00022729"/>
    </source>
</evidence>
<dbReference type="GO" id="GO:0005576">
    <property type="term" value="C:extracellular region"/>
    <property type="evidence" value="ECO:0007669"/>
    <property type="project" value="UniProtKB-SubCell"/>
</dbReference>
<dbReference type="Pfam" id="PF06045">
    <property type="entry name" value="Rhamnogal_lyase"/>
    <property type="match status" value="1"/>
</dbReference>
<protein>
    <recommendedName>
        <fullName evidence="4">rhamnogalacturonan endolyase</fullName>
        <ecNumber evidence="4">4.2.2.23</ecNumber>
    </recommendedName>
</protein>
<sequence>MEKVAKRSHLKQFSFMLIMIIELSLFLHSVSSQEIPSRKILKQDTNSNAVRLETSNPDTVIVDNGLVQVTFENPSGYLIGIKHGNLDNVLETRNKHSNRGYWDLVWGDNSTYDKMETEHFNVITQTDDLVEISFNKTWNSHDRNSAPLNIDKRFIVRRGVPGIYAYAILEREQNFPSAEMYQIRLAFKLLGDKFHYMALSDTRQRVMPTGVDRNTDRSQVLAFKEAVLLTNPINPDLRGEVDDKYQYSRENKDNKLHGWISDSDKEDRSAVGFWIITPSNEFIAGGPHKQELTSHVGPTALAMFSSTHYAGRDMDTYYEQGKHWKKVLGPVLIYLNSASTKDSDVRKTLWEDAKQQSSKEVASWPYNFIRSDDYPSAQGRRTVRGQLIVRDRYMKNKLMQAHSAFVGLAPPGEAGSWQENAKGYQFWTQTDRKGRFEINHVRPGDYNLYAWVHGFIGDFKLDLNITIKPGNKMELGTIVYDPPRNGPTLWEIGVPDRKAAEFFIPDPYPSLMNPICNAPEDRYRQYGLWDRYSDIYRHGDVVYTVGKSNHSKDWFFAHVLRHTGKNTREPTTWQIKFNLDNVNDTGNYTLQLALASATFAEIQVRFNDPYSLEHFSTRLIGSDNAIARHGIHGLYRLYSIVVPGYRFRKGQNTIFLTQTRDAGTFSGVMYDYIRLEGPAV</sequence>
<dbReference type="Gene3D" id="2.60.120.260">
    <property type="entry name" value="Galactose-binding domain-like"/>
    <property type="match status" value="1"/>
</dbReference>
<dbReference type="AlphaFoldDB" id="A0A1R3K3H6"/>
<evidence type="ECO:0000256" key="5">
    <source>
        <dbReference type="ARBA" id="ARBA00022525"/>
    </source>
</evidence>
<keyword evidence="7" id="KW-0456">Lyase</keyword>
<feature type="domain" description="Rhamnogalacturonan lyase" evidence="9">
    <location>
        <begin position="488"/>
        <end position="675"/>
    </location>
</feature>
<dbReference type="STRING" id="93759.A0A1R3K3H6"/>
<dbReference type="InterPro" id="IPR029411">
    <property type="entry name" value="RG-lyase_III"/>
</dbReference>
<dbReference type="Pfam" id="PF14686">
    <property type="entry name" value="fn3_3"/>
    <property type="match status" value="1"/>
</dbReference>
<dbReference type="Pfam" id="PF14683">
    <property type="entry name" value="CBM-like"/>
    <property type="match status" value="1"/>
</dbReference>
<evidence type="ECO:0000256" key="4">
    <source>
        <dbReference type="ARBA" id="ARBA00012437"/>
    </source>
</evidence>
<comment type="catalytic activity">
    <reaction evidence="1">
        <text>Endotype eliminative cleavage of L-alpha-rhamnopyranosyl-(1-&gt;4)-alpha-D-galactopyranosyluronic acid bonds of rhamnogalacturonan I domains in ramified hairy regions of pectin leaving L-rhamnopyranose at the reducing end and 4-deoxy-4,5-unsaturated D-galactopyranosyluronic acid at the non-reducing end.</text>
        <dbReference type="EC" id="4.2.2.23"/>
    </reaction>
</comment>
<evidence type="ECO:0000313" key="11">
    <source>
        <dbReference type="EMBL" id="OMP01642.1"/>
    </source>
</evidence>
<evidence type="ECO:0000259" key="10">
    <source>
        <dbReference type="Pfam" id="PF14686"/>
    </source>
</evidence>
<keyword evidence="5" id="KW-0964">Secreted</keyword>
<dbReference type="CDD" id="cd10316">
    <property type="entry name" value="RGL4_M"/>
    <property type="match status" value="1"/>
</dbReference>
<dbReference type="PANTHER" id="PTHR32018:SF6">
    <property type="entry name" value="RHAMNOGALACTURONAN ENDOLYASE"/>
    <property type="match status" value="1"/>
</dbReference>
<dbReference type="PANTHER" id="PTHR32018">
    <property type="entry name" value="RHAMNOGALACTURONATE LYASE FAMILY PROTEIN"/>
    <property type="match status" value="1"/>
</dbReference>
<dbReference type="InterPro" id="IPR051850">
    <property type="entry name" value="Polysacch_Lyase_4"/>
</dbReference>
<dbReference type="CDD" id="cd10320">
    <property type="entry name" value="RGL4_N"/>
    <property type="match status" value="1"/>
</dbReference>
<dbReference type="InterPro" id="IPR014718">
    <property type="entry name" value="GH-type_carb-bd"/>
</dbReference>
<dbReference type="InterPro" id="IPR010325">
    <property type="entry name" value="Rhamnogal_lyase"/>
</dbReference>
<evidence type="ECO:0000256" key="8">
    <source>
        <dbReference type="SAM" id="SignalP"/>
    </source>
</evidence>
<dbReference type="Proteomes" id="UP000187203">
    <property type="component" value="Unassembled WGS sequence"/>
</dbReference>
<proteinExistence type="inferred from homology"/>
<reference evidence="12" key="1">
    <citation type="submission" date="2013-09" db="EMBL/GenBank/DDBJ databases">
        <title>Corchorus olitorius genome sequencing.</title>
        <authorList>
            <person name="Alam M."/>
            <person name="Haque M.S."/>
            <person name="Islam M.S."/>
            <person name="Emdad E.M."/>
            <person name="Islam M.M."/>
            <person name="Ahmed B."/>
            <person name="Halim A."/>
            <person name="Hossen Q.M.M."/>
            <person name="Hossain M.Z."/>
            <person name="Ahmed R."/>
            <person name="Khan M.M."/>
            <person name="Islam R."/>
            <person name="Rashid M.M."/>
            <person name="Khan S.A."/>
            <person name="Rahman M.S."/>
            <person name="Alam M."/>
            <person name="Yahiya A.S."/>
            <person name="Khan M.S."/>
            <person name="Azam M.S."/>
            <person name="Haque T."/>
            <person name="Lashkar M.Z.H."/>
            <person name="Akhand A.I."/>
            <person name="Morshed G."/>
            <person name="Roy S."/>
            <person name="Uddin K.S."/>
            <person name="Rabeya T."/>
            <person name="Hossain A.S."/>
            <person name="Chowdhury A."/>
            <person name="Snigdha A.R."/>
            <person name="Mortoza M.S."/>
            <person name="Matin S.A."/>
            <person name="Hoque S.M.E."/>
            <person name="Islam M.K."/>
            <person name="Roy D.K."/>
            <person name="Haider R."/>
            <person name="Moosa M.M."/>
            <person name="Elias S.M."/>
            <person name="Hasan A.M."/>
            <person name="Jahan S."/>
            <person name="Shafiuddin M."/>
            <person name="Mahmood N."/>
            <person name="Shommy N.S."/>
        </authorList>
    </citation>
    <scope>NUCLEOTIDE SEQUENCE [LARGE SCALE GENOMIC DNA]</scope>
    <source>
        <strain evidence="12">cv. O-4</strain>
    </source>
</reference>
<organism evidence="11 12">
    <name type="scientific">Corchorus olitorius</name>
    <dbReference type="NCBI Taxonomy" id="93759"/>
    <lineage>
        <taxon>Eukaryota</taxon>
        <taxon>Viridiplantae</taxon>
        <taxon>Streptophyta</taxon>
        <taxon>Embryophyta</taxon>
        <taxon>Tracheophyta</taxon>
        <taxon>Spermatophyta</taxon>
        <taxon>Magnoliopsida</taxon>
        <taxon>eudicotyledons</taxon>
        <taxon>Gunneridae</taxon>
        <taxon>Pentapetalae</taxon>
        <taxon>rosids</taxon>
        <taxon>malvids</taxon>
        <taxon>Malvales</taxon>
        <taxon>Malvaceae</taxon>
        <taxon>Grewioideae</taxon>
        <taxon>Apeibeae</taxon>
        <taxon>Corchorus</taxon>
    </lineage>
</organism>
<dbReference type="EMBL" id="AWUE01014735">
    <property type="protein sequence ID" value="OMP01642.1"/>
    <property type="molecule type" value="Genomic_DNA"/>
</dbReference>
<comment type="caution">
    <text evidence="11">The sequence shown here is derived from an EMBL/GenBank/DDBJ whole genome shotgun (WGS) entry which is preliminary data.</text>
</comment>
<feature type="signal peptide" evidence="8">
    <location>
        <begin position="1"/>
        <end position="32"/>
    </location>
</feature>
<name>A0A1R3K3H6_9ROSI</name>
<keyword evidence="6 8" id="KW-0732">Signal</keyword>
<evidence type="ECO:0000313" key="12">
    <source>
        <dbReference type="Proteomes" id="UP000187203"/>
    </source>
</evidence>
<dbReference type="Gene3D" id="2.60.40.1120">
    <property type="entry name" value="Carboxypeptidase-like, regulatory domain"/>
    <property type="match status" value="1"/>
</dbReference>
<dbReference type="SUPFAM" id="SSF74650">
    <property type="entry name" value="Galactose mutarotase-like"/>
    <property type="match status" value="1"/>
</dbReference>
<accession>A0A1R3K3H6</accession>
<dbReference type="InterPro" id="IPR029413">
    <property type="entry name" value="RG-lyase_II"/>
</dbReference>
<comment type="subcellular location">
    <subcellularLocation>
        <location evidence="2">Secreted</location>
    </subcellularLocation>
</comment>
<dbReference type="InterPro" id="IPR011013">
    <property type="entry name" value="Gal_mutarotase_sf_dom"/>
</dbReference>
<feature type="chain" id="PRO_5012141964" description="rhamnogalacturonan endolyase" evidence="8">
    <location>
        <begin position="33"/>
        <end position="680"/>
    </location>
</feature>
<dbReference type="SUPFAM" id="SSF49785">
    <property type="entry name" value="Galactose-binding domain-like"/>
    <property type="match status" value="1"/>
</dbReference>
<dbReference type="GO" id="GO:0005975">
    <property type="term" value="P:carbohydrate metabolic process"/>
    <property type="evidence" value="ECO:0007669"/>
    <property type="project" value="InterPro"/>
</dbReference>
<dbReference type="EC" id="4.2.2.23" evidence="4"/>
<comment type="similarity">
    <text evidence="3">Belongs to the polysaccharide lyase 4 family.</text>
</comment>
<dbReference type="Gene3D" id="2.70.98.10">
    <property type="match status" value="1"/>
</dbReference>
<dbReference type="InterPro" id="IPR008979">
    <property type="entry name" value="Galactose-bd-like_sf"/>
</dbReference>
<keyword evidence="12" id="KW-1185">Reference proteome</keyword>
<evidence type="ECO:0000259" key="9">
    <source>
        <dbReference type="Pfam" id="PF14683"/>
    </source>
</evidence>
<dbReference type="CDD" id="cd10317">
    <property type="entry name" value="RGL4_C"/>
    <property type="match status" value="1"/>
</dbReference>
<dbReference type="GO" id="GO:0030246">
    <property type="term" value="F:carbohydrate binding"/>
    <property type="evidence" value="ECO:0007669"/>
    <property type="project" value="InterPro"/>
</dbReference>
<evidence type="ECO:0000256" key="7">
    <source>
        <dbReference type="ARBA" id="ARBA00023239"/>
    </source>
</evidence>
<evidence type="ECO:0000256" key="2">
    <source>
        <dbReference type="ARBA" id="ARBA00004613"/>
    </source>
</evidence>
<gene>
    <name evidence="11" type="ORF">COLO4_11706</name>
</gene>
<evidence type="ECO:0000256" key="3">
    <source>
        <dbReference type="ARBA" id="ARBA00010418"/>
    </source>
</evidence>
<feature type="domain" description="Rhamnogalacturonan lyase" evidence="10">
    <location>
        <begin position="403"/>
        <end position="473"/>
    </location>
</feature>
<dbReference type="SUPFAM" id="SSF49452">
    <property type="entry name" value="Starch-binding domain-like"/>
    <property type="match status" value="1"/>
</dbReference>
<dbReference type="OrthoDB" id="2130367at2759"/>
<dbReference type="GO" id="GO:0102210">
    <property type="term" value="F:rhamnogalacturonan endolyase activity"/>
    <property type="evidence" value="ECO:0007669"/>
    <property type="project" value="UniProtKB-EC"/>
</dbReference>
<evidence type="ECO:0000256" key="1">
    <source>
        <dbReference type="ARBA" id="ARBA00001324"/>
    </source>
</evidence>
<dbReference type="InterPro" id="IPR013784">
    <property type="entry name" value="Carb-bd-like_fold"/>
</dbReference>